<proteinExistence type="predicted"/>
<protein>
    <submittedName>
        <fullName evidence="1">P-II family nitrogen regulator</fullName>
    </submittedName>
</protein>
<dbReference type="RefSeq" id="WP_187302647.1">
    <property type="nucleotide sequence ID" value="NZ_CBCTON010000020.1"/>
</dbReference>
<dbReference type="SMART" id="SM00938">
    <property type="entry name" value="P-II"/>
    <property type="match status" value="1"/>
</dbReference>
<dbReference type="GO" id="GO:0030234">
    <property type="term" value="F:enzyme regulator activity"/>
    <property type="evidence" value="ECO:0007669"/>
    <property type="project" value="InterPro"/>
</dbReference>
<dbReference type="Pfam" id="PF00543">
    <property type="entry name" value="P-II"/>
    <property type="match status" value="1"/>
</dbReference>
<dbReference type="InterPro" id="IPR015867">
    <property type="entry name" value="N-reg_PII/ATP_PRibTrfase_C"/>
</dbReference>
<name>A0A923SQJ4_9FIRM</name>
<dbReference type="GO" id="GO:0006808">
    <property type="term" value="P:regulation of nitrogen utilization"/>
    <property type="evidence" value="ECO:0007669"/>
    <property type="project" value="InterPro"/>
</dbReference>
<dbReference type="SUPFAM" id="SSF54913">
    <property type="entry name" value="GlnB-like"/>
    <property type="match status" value="2"/>
</dbReference>
<reference evidence="1" key="1">
    <citation type="submission" date="2020-08" db="EMBL/GenBank/DDBJ databases">
        <title>Genome public.</title>
        <authorList>
            <person name="Liu C."/>
            <person name="Sun Q."/>
        </authorList>
    </citation>
    <scope>NUCLEOTIDE SEQUENCE</scope>
    <source>
        <strain evidence="1">BX12</strain>
    </source>
</reference>
<organism evidence="1 2">
    <name type="scientific">Zhenpiania hominis</name>
    <dbReference type="NCBI Taxonomy" id="2763644"/>
    <lineage>
        <taxon>Bacteria</taxon>
        <taxon>Bacillati</taxon>
        <taxon>Bacillota</taxon>
        <taxon>Clostridia</taxon>
        <taxon>Peptostreptococcales</taxon>
        <taxon>Anaerovoracaceae</taxon>
        <taxon>Zhenpiania</taxon>
    </lineage>
</organism>
<dbReference type="InterPro" id="IPR002187">
    <property type="entry name" value="N-reg_PII"/>
</dbReference>
<accession>A0A923SQJ4</accession>
<comment type="caution">
    <text evidence="1">The sequence shown here is derived from an EMBL/GenBank/DDBJ whole genome shotgun (WGS) entry which is preliminary data.</text>
</comment>
<sequence>MKPFECVYFVVHHGLASKILRFARNHGIFGGTIFYGVGTVKNFWLEVFELSHTEKEILVMVAKPGYAFRLMKLLYEELEMEKQNHGIVFSVPALSFTGGVHETDLEGEDKEGKSMYHLITVIVNKGDAEKALEAAQSAGTQGGTIINARGAGRHETSRLFLMDIEPEKEILMMIVKKENSQAITEAINREMHMEEQGKGVMFVQEVSRAYGLYHKEK</sequence>
<dbReference type="AlphaFoldDB" id="A0A923SQJ4"/>
<evidence type="ECO:0000313" key="1">
    <source>
        <dbReference type="EMBL" id="MBC6679540.1"/>
    </source>
</evidence>
<evidence type="ECO:0000313" key="2">
    <source>
        <dbReference type="Proteomes" id="UP000602647"/>
    </source>
</evidence>
<gene>
    <name evidence="1" type="ORF">H9L42_06845</name>
</gene>
<dbReference type="Proteomes" id="UP000602647">
    <property type="component" value="Unassembled WGS sequence"/>
</dbReference>
<dbReference type="InterPro" id="IPR011322">
    <property type="entry name" value="N-reg_PII-like_a/b"/>
</dbReference>
<dbReference type="Gene3D" id="3.30.70.120">
    <property type="match status" value="1"/>
</dbReference>
<keyword evidence="2" id="KW-1185">Reference proteome</keyword>
<dbReference type="PROSITE" id="PS51343">
    <property type="entry name" value="PII_GLNB_DOM"/>
    <property type="match status" value="1"/>
</dbReference>
<dbReference type="EMBL" id="JACRYT010000005">
    <property type="protein sequence ID" value="MBC6679540.1"/>
    <property type="molecule type" value="Genomic_DNA"/>
</dbReference>